<comment type="caution">
    <text evidence="1">The sequence shown here is derived from an EMBL/GenBank/DDBJ whole genome shotgun (WGS) entry which is preliminary data.</text>
</comment>
<reference evidence="1 2" key="1">
    <citation type="submission" date="2018-07" db="EMBL/GenBank/DDBJ databases">
        <title>Genomic Encyclopedia of Type Strains, Phase III (KMG-III): the genomes of soil and plant-associated and newly described type strains.</title>
        <authorList>
            <person name="Whitman W."/>
        </authorList>
    </citation>
    <scope>NUCLEOTIDE SEQUENCE [LARGE SCALE GENOMIC DNA]</scope>
    <source>
        <strain evidence="1 2">CECT 8488</strain>
    </source>
</reference>
<sequence>MDQKSLPEIPLIELGDGLWDLTDPALRSRAYDLLVEGRRLVGKTRLRMLDRFSRAWAERTDNPHCADIRRMALDLPLGLWFMNFCYEWGCTTRVSTHPETGQPSLMRTLDWPFVGIGRNLVIGHHSDQAGFDFYNLAWPGYTGVITGMAPGRFAIAINQAPMRKPTPVLVLNWLLARPRIWNTKALPPAHLLRQVFDQCPDYNAAVIMLSETPLALPVIFSVAGVRPGETCIIERLENDHQHLAGDNATGNHWQRYDLPAIPRGEDSHERRDQLAREEWQRMAEFHWVRPPVLNPFTRLAVETCPANGHLRVQGYEQDGPATSEFLLSQKM</sequence>
<dbReference type="Proteomes" id="UP000256845">
    <property type="component" value="Unassembled WGS sequence"/>
</dbReference>
<evidence type="ECO:0000313" key="2">
    <source>
        <dbReference type="Proteomes" id="UP000256845"/>
    </source>
</evidence>
<proteinExistence type="predicted"/>
<keyword evidence="2" id="KW-1185">Reference proteome</keyword>
<evidence type="ECO:0000313" key="1">
    <source>
        <dbReference type="EMBL" id="RED49834.1"/>
    </source>
</evidence>
<dbReference type="EMBL" id="QRDW01000005">
    <property type="protein sequence ID" value="RED49834.1"/>
    <property type="molecule type" value="Genomic_DNA"/>
</dbReference>
<protein>
    <submittedName>
        <fullName evidence="1">Uncharacterized protein</fullName>
    </submittedName>
</protein>
<dbReference type="OrthoDB" id="7325338at2"/>
<accession>A0A3D9HK46</accession>
<dbReference type="PANTHER" id="PTHR28583:SF1">
    <property type="entry name" value="ACID CERAMIDASE"/>
    <property type="match status" value="1"/>
</dbReference>
<dbReference type="Gene3D" id="3.60.60.10">
    <property type="entry name" value="Penicillin V Acylase, Chain A"/>
    <property type="match status" value="1"/>
</dbReference>
<organism evidence="1 2">
    <name type="scientific">Aestuariispira insulae</name>
    <dbReference type="NCBI Taxonomy" id="1461337"/>
    <lineage>
        <taxon>Bacteria</taxon>
        <taxon>Pseudomonadati</taxon>
        <taxon>Pseudomonadota</taxon>
        <taxon>Alphaproteobacteria</taxon>
        <taxon>Rhodospirillales</taxon>
        <taxon>Kiloniellaceae</taxon>
        <taxon>Aestuariispira</taxon>
    </lineage>
</organism>
<gene>
    <name evidence="1" type="ORF">DFP90_105206</name>
</gene>
<dbReference type="GO" id="GO:0016810">
    <property type="term" value="F:hydrolase activity, acting on carbon-nitrogen (but not peptide) bonds"/>
    <property type="evidence" value="ECO:0007669"/>
    <property type="project" value="TreeGrafter"/>
</dbReference>
<dbReference type="PANTHER" id="PTHR28583">
    <property type="entry name" value="ACID AMIDASE"/>
    <property type="match status" value="1"/>
</dbReference>
<dbReference type="AlphaFoldDB" id="A0A3D9HK46"/>
<dbReference type="RefSeq" id="WP_115937079.1">
    <property type="nucleotide sequence ID" value="NZ_QRDW01000005.1"/>
</dbReference>
<name>A0A3D9HK46_9PROT</name>